<dbReference type="STRING" id="6290.A0A158QK31"/>
<name>A0A158QK31_HAEPC</name>
<keyword evidence="3" id="KW-1185">Reference proteome</keyword>
<dbReference type="WBParaSite" id="HPLM_0000385801-mRNA-1">
    <property type="protein sequence ID" value="HPLM_0000385801-mRNA-1"/>
    <property type="gene ID" value="HPLM_0000385801"/>
</dbReference>
<evidence type="ECO:0000256" key="1">
    <source>
        <dbReference type="SAM" id="Phobius"/>
    </source>
</evidence>
<keyword evidence="1" id="KW-0472">Membrane</keyword>
<reference evidence="2 3" key="2">
    <citation type="submission" date="2018-11" db="EMBL/GenBank/DDBJ databases">
        <authorList>
            <consortium name="Pathogen Informatics"/>
        </authorList>
    </citation>
    <scope>NUCLEOTIDE SEQUENCE [LARGE SCALE GENOMIC DNA]</scope>
    <source>
        <strain evidence="2 3">MHpl1</strain>
    </source>
</reference>
<feature type="transmembrane region" description="Helical" evidence="1">
    <location>
        <begin position="126"/>
        <end position="146"/>
    </location>
</feature>
<dbReference type="Proteomes" id="UP000268014">
    <property type="component" value="Unassembled WGS sequence"/>
</dbReference>
<proteinExistence type="predicted"/>
<evidence type="ECO:0000313" key="4">
    <source>
        <dbReference type="WBParaSite" id="HPLM_0000385801-mRNA-1"/>
    </source>
</evidence>
<dbReference type="PANTHER" id="PTHR21579">
    <property type="entry name" value="PROTEIN TINCAR"/>
    <property type="match status" value="1"/>
</dbReference>
<evidence type="ECO:0000313" key="2">
    <source>
        <dbReference type="EMBL" id="VDO21829.1"/>
    </source>
</evidence>
<evidence type="ECO:0000313" key="3">
    <source>
        <dbReference type="Proteomes" id="UP000268014"/>
    </source>
</evidence>
<reference evidence="4" key="1">
    <citation type="submission" date="2016-04" db="UniProtKB">
        <authorList>
            <consortium name="WormBaseParasite"/>
        </authorList>
    </citation>
    <scope>IDENTIFICATION</scope>
</reference>
<keyword evidence="1" id="KW-1133">Transmembrane helix</keyword>
<organism evidence="4">
    <name type="scientific">Haemonchus placei</name>
    <name type="common">Barber's pole worm</name>
    <dbReference type="NCBI Taxonomy" id="6290"/>
    <lineage>
        <taxon>Eukaryota</taxon>
        <taxon>Metazoa</taxon>
        <taxon>Ecdysozoa</taxon>
        <taxon>Nematoda</taxon>
        <taxon>Chromadorea</taxon>
        <taxon>Rhabditida</taxon>
        <taxon>Rhabditina</taxon>
        <taxon>Rhabditomorpha</taxon>
        <taxon>Strongyloidea</taxon>
        <taxon>Trichostrongylidae</taxon>
        <taxon>Haemonchus</taxon>
    </lineage>
</organism>
<dbReference type="PANTHER" id="PTHR21579:SF20">
    <property type="entry name" value="PROTEIN TINCAR"/>
    <property type="match status" value="1"/>
</dbReference>
<feature type="transmembrane region" description="Helical" evidence="1">
    <location>
        <begin position="176"/>
        <end position="198"/>
    </location>
</feature>
<dbReference type="OrthoDB" id="10033661at2759"/>
<gene>
    <name evidence="2" type="ORF">HPLM_LOCUS3850</name>
</gene>
<accession>A0A158QK31</accession>
<dbReference type="EMBL" id="UZAF01016152">
    <property type="protein sequence ID" value="VDO21829.1"/>
    <property type="molecule type" value="Genomic_DNA"/>
</dbReference>
<dbReference type="AlphaFoldDB" id="A0A158QK31"/>
<protein>
    <submittedName>
        <fullName evidence="4">Polyprenol reductase</fullName>
    </submittedName>
</protein>
<feature type="transmembrane region" description="Helical" evidence="1">
    <location>
        <begin position="93"/>
        <end position="114"/>
    </location>
</feature>
<sequence>MNSYAPIRYDNILNWTLSTDDGLLGRIFERDFLNTELDFLYQRARQLATNLPMGETRLTGFQITAEELRGSPLAPNLLPLLMNFRLFGVPLEFVNLLVALIAYACTYPAVFWRVSKPFSLIFSFHMVVYCVAVIWGYLGFSILFRIQETNYNSLRPLGLGQYLVQSRNWPFYHPHAIVGTFVASLMLMIMAPIALYSYGYNKYFVRFISYF</sequence>
<dbReference type="InterPro" id="IPR053291">
    <property type="entry name" value="Ommatidial_diff-associated"/>
</dbReference>
<keyword evidence="1" id="KW-0812">Transmembrane</keyword>